<proteinExistence type="predicted"/>
<organism evidence="1 2">
    <name type="scientific">Juglans regia</name>
    <name type="common">English walnut</name>
    <dbReference type="NCBI Taxonomy" id="51240"/>
    <lineage>
        <taxon>Eukaryota</taxon>
        <taxon>Viridiplantae</taxon>
        <taxon>Streptophyta</taxon>
        <taxon>Embryophyta</taxon>
        <taxon>Tracheophyta</taxon>
        <taxon>Spermatophyta</taxon>
        <taxon>Magnoliopsida</taxon>
        <taxon>eudicotyledons</taxon>
        <taxon>Gunneridae</taxon>
        <taxon>Pentapetalae</taxon>
        <taxon>rosids</taxon>
        <taxon>fabids</taxon>
        <taxon>Fagales</taxon>
        <taxon>Juglandaceae</taxon>
        <taxon>Juglans</taxon>
    </lineage>
</organism>
<dbReference type="Gramene" id="Jr11_18120_p1">
    <property type="protein sequence ID" value="cds.Jr11_18120_p1"/>
    <property type="gene ID" value="Jr11_18120"/>
</dbReference>
<comment type="caution">
    <text evidence="1">The sequence shown here is derived from an EMBL/GenBank/DDBJ whole genome shotgun (WGS) entry which is preliminary data.</text>
</comment>
<name>A0A833UE51_JUGRE</name>
<reference evidence="1" key="1">
    <citation type="submission" date="2015-10" db="EMBL/GenBank/DDBJ databases">
        <authorList>
            <person name="Martinez-Garcia P.J."/>
            <person name="Crepeau M.W."/>
            <person name="Puiu D."/>
            <person name="Gonzalez-Ibeas D."/>
            <person name="Whalen J."/>
            <person name="Stevens K."/>
            <person name="Paul R."/>
            <person name="Butterfield T."/>
            <person name="Britton M."/>
            <person name="Reagan R."/>
            <person name="Chakraborty S."/>
            <person name="Walawage S.L."/>
            <person name="Vasquez-Gross H.A."/>
            <person name="Cardeno C."/>
            <person name="Famula R."/>
            <person name="Pratt K."/>
            <person name="Kuruganti S."/>
            <person name="Aradhya M.K."/>
            <person name="Leslie C.A."/>
            <person name="Dandekar A.M."/>
            <person name="Salzberg S.L."/>
            <person name="Wegrzyn J.L."/>
            <person name="Langley C.H."/>
            <person name="Neale D.B."/>
        </authorList>
    </citation>
    <scope>NUCLEOTIDE SEQUENCE</scope>
    <source>
        <tissue evidence="1">Leaves</tissue>
    </source>
</reference>
<sequence length="328" mass="36551">MGLEEKNGSSESSVQQSFDDQHFVLNFIMSTCFGPDVKSDNPRCSAAQRLIKGLAPYTLSDLGASYISISLLERLYYYILRNANPGLVLKPNMLHMYIKGNLPSLSPGSIEERKHFTSIFPLNLHKQIWFPASFRIVKGIVLINDPIIVHMKEEDLERFKYLLGLDNLKIDMDEALCYKYEYRAGNGNGEQNCMNGMEAASEYTTKGNGDSPVRFQQKCKRRHCCDPRSMPISKHQSKRGTLQRTYKLDGPVMMPLLTIPNVEDCNSPAAIVLTGTARGGMVGPPVGTVDIGISKDAYLFRVALPGVKKDNCMIVFSPHSPLIIPGKI</sequence>
<evidence type="ECO:0008006" key="3">
    <source>
        <dbReference type="Google" id="ProtNLM"/>
    </source>
</evidence>
<dbReference type="Proteomes" id="UP000619265">
    <property type="component" value="Unassembled WGS sequence"/>
</dbReference>
<evidence type="ECO:0000313" key="1">
    <source>
        <dbReference type="EMBL" id="KAF5455592.1"/>
    </source>
</evidence>
<dbReference type="AlphaFoldDB" id="A0A833UE51"/>
<dbReference type="PANTHER" id="PTHR34661:SF1">
    <property type="entry name" value="INCREASED DNA METHYLATION 3"/>
    <property type="match status" value="1"/>
</dbReference>
<reference evidence="1" key="2">
    <citation type="submission" date="2020-03" db="EMBL/GenBank/DDBJ databases">
        <title>Walnut 2.0.</title>
        <authorList>
            <person name="Marrano A."/>
            <person name="Britton M."/>
            <person name="Zimin A.V."/>
            <person name="Zaini P.A."/>
            <person name="Workman R."/>
            <person name="Puiu D."/>
            <person name="Bianco L."/>
            <person name="Allen B.J."/>
            <person name="Troggio M."/>
            <person name="Leslie C.A."/>
            <person name="Timp W."/>
            <person name="Dendekar A."/>
            <person name="Salzberg S.L."/>
            <person name="Neale D.B."/>
        </authorList>
    </citation>
    <scope>NUCLEOTIDE SEQUENCE</scope>
    <source>
        <tissue evidence="1">Leaves</tissue>
    </source>
</reference>
<dbReference type="EMBL" id="LIHL02000011">
    <property type="protein sequence ID" value="KAF5455592.1"/>
    <property type="molecule type" value="Genomic_DNA"/>
</dbReference>
<dbReference type="InterPro" id="IPR039321">
    <property type="entry name" value="IDM2/3-like"/>
</dbReference>
<dbReference type="PANTHER" id="PTHR34661">
    <property type="entry name" value="INCREASED DNA METHYLATION 3"/>
    <property type="match status" value="1"/>
</dbReference>
<protein>
    <recommendedName>
        <fullName evidence="3">Increased DNA methylation 3-like</fullName>
    </recommendedName>
</protein>
<gene>
    <name evidence="1" type="ORF">F2P56_025153</name>
</gene>
<evidence type="ECO:0000313" key="2">
    <source>
        <dbReference type="Proteomes" id="UP000619265"/>
    </source>
</evidence>
<accession>A0A833UE51</accession>